<keyword evidence="3" id="KW-1185">Reference proteome</keyword>
<proteinExistence type="predicted"/>
<gene>
    <name evidence="2" type="ORF">HH215_16540</name>
</gene>
<dbReference type="InterPro" id="IPR012854">
    <property type="entry name" value="Cu_amine_oxidase-like_N"/>
</dbReference>
<dbReference type="RefSeq" id="WP_169280909.1">
    <property type="nucleotide sequence ID" value="NZ_CP051680.1"/>
</dbReference>
<name>A0A7Z2VK20_9BACL</name>
<evidence type="ECO:0000313" key="2">
    <source>
        <dbReference type="EMBL" id="QJD84628.1"/>
    </source>
</evidence>
<protein>
    <submittedName>
        <fullName evidence="2">Copper amine oxidase N-terminal domain-containing protein</fullName>
    </submittedName>
</protein>
<evidence type="ECO:0000313" key="3">
    <source>
        <dbReference type="Proteomes" id="UP000502248"/>
    </source>
</evidence>
<dbReference type="EMBL" id="CP051680">
    <property type="protein sequence ID" value="QJD84628.1"/>
    <property type="molecule type" value="Genomic_DNA"/>
</dbReference>
<organism evidence="2 3">
    <name type="scientific">Cohnella herbarum</name>
    <dbReference type="NCBI Taxonomy" id="2728023"/>
    <lineage>
        <taxon>Bacteria</taxon>
        <taxon>Bacillati</taxon>
        <taxon>Bacillota</taxon>
        <taxon>Bacilli</taxon>
        <taxon>Bacillales</taxon>
        <taxon>Paenibacillaceae</taxon>
        <taxon>Cohnella</taxon>
    </lineage>
</organism>
<dbReference type="Gene3D" id="3.30.457.10">
    <property type="entry name" value="Copper amine oxidase-like, N-terminal domain"/>
    <property type="match status" value="1"/>
</dbReference>
<dbReference type="InterPro" id="IPR036582">
    <property type="entry name" value="Mao_N_sf"/>
</dbReference>
<dbReference type="AlphaFoldDB" id="A0A7Z2VK20"/>
<dbReference type="SUPFAM" id="SSF55383">
    <property type="entry name" value="Copper amine oxidase, domain N"/>
    <property type="match status" value="1"/>
</dbReference>
<reference evidence="2 3" key="1">
    <citation type="submission" date="2020-04" db="EMBL/GenBank/DDBJ databases">
        <title>Genome sequencing of novel species.</title>
        <authorList>
            <person name="Heo J."/>
            <person name="Kim S.-J."/>
            <person name="Kim J.-S."/>
            <person name="Hong S.-B."/>
            <person name="Kwon S.-W."/>
        </authorList>
    </citation>
    <scope>NUCLEOTIDE SEQUENCE [LARGE SCALE GENOMIC DNA]</scope>
    <source>
        <strain evidence="2 3">MFER-1</strain>
    </source>
</reference>
<feature type="domain" description="Copper amine oxidase-like N-terminal" evidence="1">
    <location>
        <begin position="31"/>
        <end position="137"/>
    </location>
</feature>
<dbReference type="KEGG" id="cheb:HH215_16540"/>
<accession>A0A7Z2VK20</accession>
<dbReference type="Pfam" id="PF07833">
    <property type="entry name" value="Cu_amine_oxidN1"/>
    <property type="match status" value="1"/>
</dbReference>
<evidence type="ECO:0000259" key="1">
    <source>
        <dbReference type="Pfam" id="PF07833"/>
    </source>
</evidence>
<dbReference type="Proteomes" id="UP000502248">
    <property type="component" value="Chromosome"/>
</dbReference>
<sequence length="412" mass="46496">MKRGLICLLVIVLGAAIFVPAVLAGSQVKVFVNGQNVIFPDEPPYVDRQSNRTMVPARFVSEKLGAKMKWIGKSNQVSFSLKDQTILLTIGQNDALVNGKTVTVETPATIKNNRTMIPLRLIGEIFQAEVEWDAERNLAVVTTSPKIPKGTWIWDSRIIEKDQDQILGFASDHDVTAIYLQMNRDVALSAYADFIRSAKEKQIRVEALAGRPDWALKSNQDQIKSFISWTMRYNASVGSEERFDGLHFDIEPYLLAEWETKNKTILEQWIHNLRFIDQETRGSGLKIALDVPYWLNNVKVPDTEYSFSAWLLEKFDCLAIMDYRNHALGKNGIVDNAHAMLREASALDKQAIVAVETAKSSEGDRVTFYSKSVDFMEQELQTAHHELSRYAGYAGMAIHDYKSWAAMVGEAK</sequence>